<evidence type="ECO:0000259" key="2">
    <source>
        <dbReference type="Pfam" id="PF05486"/>
    </source>
</evidence>
<dbReference type="AlphaFoldDB" id="A0A0V0QR55"/>
<evidence type="ECO:0000313" key="3">
    <source>
        <dbReference type="EMBL" id="KRX04684.1"/>
    </source>
</evidence>
<proteinExistence type="predicted"/>
<name>A0A0V0QR55_PSEPJ</name>
<dbReference type="InterPro" id="IPR039914">
    <property type="entry name" value="SRP9-like"/>
</dbReference>
<dbReference type="InParanoid" id="A0A0V0QR55"/>
<gene>
    <name evidence="3" type="ORF">PPERSA_09476</name>
</gene>
<reference evidence="3 4" key="1">
    <citation type="journal article" date="2015" name="Sci. Rep.">
        <title>Genome of the facultative scuticociliatosis pathogen Pseudocohnilembus persalinus provides insight into its virulence through horizontal gene transfer.</title>
        <authorList>
            <person name="Xiong J."/>
            <person name="Wang G."/>
            <person name="Cheng J."/>
            <person name="Tian M."/>
            <person name="Pan X."/>
            <person name="Warren A."/>
            <person name="Jiang C."/>
            <person name="Yuan D."/>
            <person name="Miao W."/>
        </authorList>
    </citation>
    <scope>NUCLEOTIDE SEQUENCE [LARGE SCALE GENOMIC DNA]</scope>
    <source>
        <strain evidence="3">36N120E</strain>
    </source>
</reference>
<sequence length="109" mass="12792">MTKTSRHYKAWDEFLVLGLEILGNNPFTSRVVTKYNNVKKTLIVKVTDDKNIVLTKLTHPSDFEKYENFFLIATKLLSNQQWNDEEDKNAEKKQTSKQKTNKKKNKGKK</sequence>
<comment type="caution">
    <text evidence="3">The sequence shown here is derived from an EMBL/GenBank/DDBJ whole genome shotgun (WGS) entry which is preliminary data.</text>
</comment>
<dbReference type="OrthoDB" id="302656at2759"/>
<dbReference type="GO" id="GO:0005786">
    <property type="term" value="C:signal recognition particle, endoplasmic reticulum targeting"/>
    <property type="evidence" value="ECO:0007669"/>
    <property type="project" value="TreeGrafter"/>
</dbReference>
<feature type="region of interest" description="Disordered" evidence="1">
    <location>
        <begin position="82"/>
        <end position="109"/>
    </location>
</feature>
<evidence type="ECO:0000256" key="1">
    <source>
        <dbReference type="SAM" id="MobiDB-lite"/>
    </source>
</evidence>
<dbReference type="SUPFAM" id="SSF54762">
    <property type="entry name" value="Signal recognition particle alu RNA binding heterodimer, SRP9/14"/>
    <property type="match status" value="1"/>
</dbReference>
<dbReference type="GO" id="GO:0008312">
    <property type="term" value="F:7S RNA binding"/>
    <property type="evidence" value="ECO:0007669"/>
    <property type="project" value="InterPro"/>
</dbReference>
<dbReference type="Gene3D" id="3.30.720.10">
    <property type="entry name" value="Signal recognition particle alu RNA binding heterodimer, srp9/1"/>
    <property type="match status" value="1"/>
</dbReference>
<dbReference type="InterPro" id="IPR009018">
    <property type="entry name" value="Signal_recog_particle_SRP9/14"/>
</dbReference>
<protein>
    <submittedName>
        <fullName evidence="3">Signal recognition particle, SRP9/SRP14 subunit</fullName>
    </submittedName>
</protein>
<feature type="compositionally biased region" description="Basic residues" evidence="1">
    <location>
        <begin position="95"/>
        <end position="109"/>
    </location>
</feature>
<dbReference type="InterPro" id="IPR039432">
    <property type="entry name" value="SRP9_dom"/>
</dbReference>
<dbReference type="FunCoup" id="A0A0V0QR55">
    <property type="interactions" value="255"/>
</dbReference>
<feature type="domain" description="SRP9" evidence="2">
    <location>
        <begin position="9"/>
        <end position="50"/>
    </location>
</feature>
<accession>A0A0V0QR55</accession>
<dbReference type="Proteomes" id="UP000054937">
    <property type="component" value="Unassembled WGS sequence"/>
</dbReference>
<dbReference type="PANTHER" id="PTHR12834">
    <property type="entry name" value="SIGNAL RECOGNITION PARTICLE 9 KDA PROTEIN"/>
    <property type="match status" value="1"/>
</dbReference>
<keyword evidence="4" id="KW-1185">Reference proteome</keyword>
<dbReference type="EMBL" id="LDAU01000113">
    <property type="protein sequence ID" value="KRX04684.1"/>
    <property type="molecule type" value="Genomic_DNA"/>
</dbReference>
<evidence type="ECO:0000313" key="4">
    <source>
        <dbReference type="Proteomes" id="UP000054937"/>
    </source>
</evidence>
<organism evidence="3 4">
    <name type="scientific">Pseudocohnilembus persalinus</name>
    <name type="common">Ciliate</name>
    <dbReference type="NCBI Taxonomy" id="266149"/>
    <lineage>
        <taxon>Eukaryota</taxon>
        <taxon>Sar</taxon>
        <taxon>Alveolata</taxon>
        <taxon>Ciliophora</taxon>
        <taxon>Intramacronucleata</taxon>
        <taxon>Oligohymenophorea</taxon>
        <taxon>Scuticociliatia</taxon>
        <taxon>Philasterida</taxon>
        <taxon>Pseudocohnilembidae</taxon>
        <taxon>Pseudocohnilembus</taxon>
    </lineage>
</organism>
<dbReference type="GO" id="GO:0006614">
    <property type="term" value="P:SRP-dependent cotranslational protein targeting to membrane"/>
    <property type="evidence" value="ECO:0007669"/>
    <property type="project" value="InterPro"/>
</dbReference>
<dbReference type="Pfam" id="PF05486">
    <property type="entry name" value="SRP9-21"/>
    <property type="match status" value="1"/>
</dbReference>
<dbReference type="PANTHER" id="PTHR12834:SF12">
    <property type="entry name" value="SIGNAL RECOGNITION PARTICLE 9 KDA PROTEIN"/>
    <property type="match status" value="1"/>
</dbReference>